<dbReference type="OrthoDB" id="477717at2"/>
<dbReference type="AlphaFoldDB" id="A0A6N8FTH3"/>
<reference evidence="3 4" key="1">
    <citation type="journal article" date="2019" name="Front. Microbiol.">
        <title>Genomic Features for Desiccation Tolerance and Sugar Biosynthesis in the Extremophile Gloeocapsopsis sp. UTEX B3054.</title>
        <authorList>
            <person name="Urrejola C."/>
            <person name="Alcorta J."/>
            <person name="Salas L."/>
            <person name="Vasquez M."/>
            <person name="Polz M.F."/>
            <person name="Vicuna R."/>
            <person name="Diez B."/>
        </authorList>
    </citation>
    <scope>NUCLEOTIDE SEQUENCE [LARGE SCALE GENOMIC DNA]</scope>
    <source>
        <strain evidence="3 4">1H9</strain>
    </source>
</reference>
<feature type="domain" description="Restriction endonuclease type IV Mrr" evidence="2">
    <location>
        <begin position="12"/>
        <end position="110"/>
    </location>
</feature>
<name>A0A6N8FTH3_9CHRO</name>
<dbReference type="Pfam" id="PF04471">
    <property type="entry name" value="Mrr_cat"/>
    <property type="match status" value="1"/>
</dbReference>
<dbReference type="PANTHER" id="PTHR13696:SF99">
    <property type="entry name" value="COBYRINIC ACID AC-DIAMIDE SYNTHASE"/>
    <property type="match status" value="1"/>
</dbReference>
<dbReference type="GO" id="GO:0009307">
    <property type="term" value="P:DNA restriction-modification system"/>
    <property type="evidence" value="ECO:0007669"/>
    <property type="project" value="InterPro"/>
</dbReference>
<proteinExistence type="predicted"/>
<dbReference type="InterPro" id="IPR007560">
    <property type="entry name" value="Restrct_endonuc_IV_Mrr"/>
</dbReference>
<dbReference type="SUPFAM" id="SSF52540">
    <property type="entry name" value="P-loop containing nucleoside triphosphate hydrolases"/>
    <property type="match status" value="1"/>
</dbReference>
<dbReference type="InterPro" id="IPR011335">
    <property type="entry name" value="Restrct_endonuc-II-like"/>
</dbReference>
<dbReference type="Gene3D" id="3.40.50.300">
    <property type="entry name" value="P-loop containing nucleotide triphosphate hydrolases"/>
    <property type="match status" value="2"/>
</dbReference>
<protein>
    <submittedName>
        <fullName evidence="3">Chromosome partitioning protein</fullName>
    </submittedName>
</protein>
<evidence type="ECO:0000259" key="2">
    <source>
        <dbReference type="Pfam" id="PF04471"/>
    </source>
</evidence>
<evidence type="ECO:0000259" key="1">
    <source>
        <dbReference type="Pfam" id="PF01656"/>
    </source>
</evidence>
<dbReference type="SUPFAM" id="SSF52980">
    <property type="entry name" value="Restriction endonuclease-like"/>
    <property type="match status" value="1"/>
</dbReference>
<organism evidence="3 4">
    <name type="scientific">Gloeocapsopsis dulcis AAB1 = 1H9</name>
    <dbReference type="NCBI Taxonomy" id="1433147"/>
    <lineage>
        <taxon>Bacteria</taxon>
        <taxon>Bacillati</taxon>
        <taxon>Cyanobacteriota</taxon>
        <taxon>Cyanophyceae</taxon>
        <taxon>Oscillatoriophycideae</taxon>
        <taxon>Chroococcales</taxon>
        <taxon>Chroococcaceae</taxon>
        <taxon>Gloeocapsopsis</taxon>
        <taxon>Gloeocapsopsis dulcis</taxon>
    </lineage>
</organism>
<accession>A0A6N8FTH3</accession>
<dbReference type="Proteomes" id="UP000441797">
    <property type="component" value="Unassembled WGS sequence"/>
</dbReference>
<gene>
    <name evidence="3" type="ORF">BWI75_08735</name>
</gene>
<evidence type="ECO:0000313" key="3">
    <source>
        <dbReference type="EMBL" id="MUL36430.1"/>
    </source>
</evidence>
<keyword evidence="4" id="KW-1185">Reference proteome</keyword>
<comment type="caution">
    <text evidence="3">The sequence shown here is derived from an EMBL/GenBank/DDBJ whole genome shotgun (WGS) entry which is preliminary data.</text>
</comment>
<dbReference type="GO" id="GO:0003677">
    <property type="term" value="F:DNA binding"/>
    <property type="evidence" value="ECO:0007669"/>
    <property type="project" value="InterPro"/>
</dbReference>
<dbReference type="InterPro" id="IPR050678">
    <property type="entry name" value="DNA_Partitioning_ATPase"/>
</dbReference>
<dbReference type="GO" id="GO:0004519">
    <property type="term" value="F:endonuclease activity"/>
    <property type="evidence" value="ECO:0007669"/>
    <property type="project" value="InterPro"/>
</dbReference>
<sequence>MNSATNSFENASDFEKVVALLLERDGWQVKMPPANTRGYDIAAVKNGIPIAVQVKNYRVPVNVSQLERFFDFLDLPIAAQFAGGLFVSASGYSRQAMAYFEQTQSNRVRLGEIQNGRLKIIGDEFAPPSPPASQEPTYLGVFTCKGGVGKTTVSAHIAGAMALSGYDVALIDLDPQKNLTTLLGKGLMLPGTNRRPGNTVSVYDSDKLENGRPPNDVKMVVCDCSPVFEENDEELLKKFTYCLIPTTLNPLGLNKNGDVIKRTVKAIRRVNQDAYIFVLINNYQADETRRSQVLKDQYQRYFAEISEDDEKFEFIDPDEVVIRNSKQLFYWGYHIYDGGRPELAFNSVGGRCLPRADFLNLLNYLEDHSDIEECRN</sequence>
<dbReference type="RefSeq" id="WP_105220854.1">
    <property type="nucleotide sequence ID" value="NZ_CAWNSU010000073.1"/>
</dbReference>
<evidence type="ECO:0000313" key="4">
    <source>
        <dbReference type="Proteomes" id="UP000441797"/>
    </source>
</evidence>
<dbReference type="InterPro" id="IPR011856">
    <property type="entry name" value="tRNA_endonuc-like_dom_sf"/>
</dbReference>
<dbReference type="Gene3D" id="3.40.1350.10">
    <property type="match status" value="1"/>
</dbReference>
<dbReference type="EMBL" id="NAPY01000010">
    <property type="protein sequence ID" value="MUL36430.1"/>
    <property type="molecule type" value="Genomic_DNA"/>
</dbReference>
<dbReference type="InterPro" id="IPR027417">
    <property type="entry name" value="P-loop_NTPase"/>
</dbReference>
<dbReference type="PANTHER" id="PTHR13696">
    <property type="entry name" value="P-LOOP CONTAINING NUCLEOSIDE TRIPHOSPHATE HYDROLASE"/>
    <property type="match status" value="1"/>
</dbReference>
<dbReference type="CDD" id="cd02042">
    <property type="entry name" value="ParAB_family"/>
    <property type="match status" value="1"/>
</dbReference>
<feature type="domain" description="CobQ/CobB/MinD/ParA nucleotide binding" evidence="1">
    <location>
        <begin position="143"/>
        <end position="310"/>
    </location>
</feature>
<dbReference type="InterPro" id="IPR002586">
    <property type="entry name" value="CobQ/CobB/MinD/ParA_Nub-bd_dom"/>
</dbReference>
<dbReference type="Pfam" id="PF01656">
    <property type="entry name" value="CbiA"/>
    <property type="match status" value="1"/>
</dbReference>